<evidence type="ECO:0000256" key="4">
    <source>
        <dbReference type="ARBA" id="ARBA00022801"/>
    </source>
</evidence>
<dbReference type="PANTHER" id="PTHR30591">
    <property type="entry name" value="RECBCD ENZYME SUBUNIT RECC"/>
    <property type="match status" value="1"/>
</dbReference>
<protein>
    <submittedName>
        <fullName evidence="9">Uncharacterized protein</fullName>
    </submittedName>
</protein>
<dbReference type="GO" id="GO:0006310">
    <property type="term" value="P:DNA recombination"/>
    <property type="evidence" value="ECO:0007669"/>
    <property type="project" value="TreeGrafter"/>
</dbReference>
<dbReference type="GO" id="GO:0005524">
    <property type="term" value="F:ATP binding"/>
    <property type="evidence" value="ECO:0007669"/>
    <property type="project" value="UniProtKB-KW"/>
</dbReference>
<keyword evidence="4" id="KW-0378">Hydrolase</keyword>
<evidence type="ECO:0000256" key="8">
    <source>
        <dbReference type="ARBA" id="ARBA00023204"/>
    </source>
</evidence>
<dbReference type="EMBL" id="BARS01052669">
    <property type="protein sequence ID" value="GAG44560.1"/>
    <property type="molecule type" value="Genomic_DNA"/>
</dbReference>
<dbReference type="InterPro" id="IPR027417">
    <property type="entry name" value="P-loop_NTPase"/>
</dbReference>
<accession>X0XMZ9</accession>
<proteinExistence type="predicted"/>
<evidence type="ECO:0000256" key="5">
    <source>
        <dbReference type="ARBA" id="ARBA00022839"/>
    </source>
</evidence>
<feature type="non-terminal residue" evidence="9">
    <location>
        <position position="1"/>
    </location>
</feature>
<dbReference type="GO" id="GO:0003677">
    <property type="term" value="F:DNA binding"/>
    <property type="evidence" value="ECO:0007669"/>
    <property type="project" value="UniProtKB-KW"/>
</dbReference>
<reference evidence="9" key="1">
    <citation type="journal article" date="2014" name="Front. Microbiol.">
        <title>High frequency of phylogenetically diverse reductive dehalogenase-homologous genes in deep subseafloor sedimentary metagenomes.</title>
        <authorList>
            <person name="Kawai M."/>
            <person name="Futagami T."/>
            <person name="Toyoda A."/>
            <person name="Takaki Y."/>
            <person name="Nishi S."/>
            <person name="Hori S."/>
            <person name="Arai W."/>
            <person name="Tsubouchi T."/>
            <person name="Morono Y."/>
            <person name="Uchiyama I."/>
            <person name="Ito T."/>
            <person name="Fujiyama A."/>
            <person name="Inagaki F."/>
            <person name="Takami H."/>
        </authorList>
    </citation>
    <scope>NUCLEOTIDE SEQUENCE</scope>
    <source>
        <strain evidence="9">Expedition CK06-06</strain>
    </source>
</reference>
<name>X0XMZ9_9ZZZZ</name>
<keyword evidence="3" id="KW-0227">DNA damage</keyword>
<comment type="caution">
    <text evidence="9">The sequence shown here is derived from an EMBL/GenBank/DDBJ whole genome shotgun (WGS) entry which is preliminary data.</text>
</comment>
<keyword evidence="8" id="KW-0234">DNA repair</keyword>
<keyword evidence="7" id="KW-0238">DNA-binding</keyword>
<feature type="non-terminal residue" evidence="9">
    <location>
        <position position="231"/>
    </location>
</feature>
<evidence type="ECO:0000256" key="1">
    <source>
        <dbReference type="ARBA" id="ARBA00022722"/>
    </source>
</evidence>
<keyword evidence="2" id="KW-0547">Nucleotide-binding</keyword>
<dbReference type="AlphaFoldDB" id="X0XMZ9"/>
<keyword evidence="5" id="KW-0269">Exonuclease</keyword>
<evidence type="ECO:0000256" key="6">
    <source>
        <dbReference type="ARBA" id="ARBA00022840"/>
    </source>
</evidence>
<dbReference type="GO" id="GO:0006281">
    <property type="term" value="P:DNA repair"/>
    <property type="evidence" value="ECO:0007669"/>
    <property type="project" value="UniProtKB-KW"/>
</dbReference>
<evidence type="ECO:0000313" key="9">
    <source>
        <dbReference type="EMBL" id="GAG44560.1"/>
    </source>
</evidence>
<evidence type="ECO:0000256" key="7">
    <source>
        <dbReference type="ARBA" id="ARBA00023125"/>
    </source>
</evidence>
<evidence type="ECO:0000256" key="3">
    <source>
        <dbReference type="ARBA" id="ARBA00022763"/>
    </source>
</evidence>
<organism evidence="9">
    <name type="scientific">marine sediment metagenome</name>
    <dbReference type="NCBI Taxonomy" id="412755"/>
    <lineage>
        <taxon>unclassified sequences</taxon>
        <taxon>metagenomes</taxon>
        <taxon>ecological metagenomes</taxon>
    </lineage>
</organism>
<gene>
    <name evidence="9" type="ORF">S01H1_78277</name>
</gene>
<dbReference type="Gene3D" id="3.40.50.300">
    <property type="entry name" value="P-loop containing nucleotide triphosphate hydrolases"/>
    <property type="match status" value="1"/>
</dbReference>
<keyword evidence="1" id="KW-0540">Nuclease</keyword>
<dbReference type="SUPFAM" id="SSF52540">
    <property type="entry name" value="P-loop containing nucleoside triphosphate hydrolases"/>
    <property type="match status" value="1"/>
</dbReference>
<keyword evidence="6" id="KW-0067">ATP-binding</keyword>
<sequence length="231" mass="25373">NEMVDVIEAGLSRLTLGLAPPMLDQVLVGSIDRSRHPNIKAAIILGFNDGVFPARIIEDSILNDDDRQMLARGGVSLGVTGRQRVLAESLLAYIAVTRPSEKLLITYASTDEQGKELRPSPYVAAVKAACPTIETIHVGDPVRKCSSWDILTPRDLVSRLAIEYRTRHSSDQDCSDRRGQWNALYEVHRTSCPSDEHTRRALTGLGSMKRAALSGRSVARLYRTPLPVSVS</sequence>
<evidence type="ECO:0000256" key="2">
    <source>
        <dbReference type="ARBA" id="ARBA00022741"/>
    </source>
</evidence>
<dbReference type="GO" id="GO:0004527">
    <property type="term" value="F:exonuclease activity"/>
    <property type="evidence" value="ECO:0007669"/>
    <property type="project" value="UniProtKB-KW"/>
</dbReference>
<dbReference type="PANTHER" id="PTHR30591:SF1">
    <property type="entry name" value="RECBCD ENZYME SUBUNIT RECC"/>
    <property type="match status" value="1"/>
</dbReference>